<keyword evidence="1 3" id="KW-0853">WD repeat</keyword>
<dbReference type="PANTHER" id="PTHR14107:SF16">
    <property type="entry name" value="AT02583P"/>
    <property type="match status" value="1"/>
</dbReference>
<protein>
    <submittedName>
        <fullName evidence="5">Uncharacterized protein</fullName>
    </submittedName>
</protein>
<sequence length="484" mass="54202">MSQLPQPEPVTFFSSPEGYFTLCNELRLDLQPNPSIGTHVCTVTTKTTNATTGPTDPVDSTQQPARFVEVPVSGDDKGSFSFINKDKGKVKKAKSSVTKPASFVSKVVANEQLAKILSYRPTESSYMLFNVGKSLIWADYPCKQKEPLSYIHFRDAYVTCFDISMLTRDNIDTVIGFSTGDILWYSPISGKFARLNKQGIINKSAVTCIKWMPPRGTRDDENFFIAGFEDGRVIIFDREKDDPSSSTVGPTATDDDSLFTVNKPPKAPKTNPCSWWQMGKKAITAIAFSPDIQHAAVTSMDGCLRIVDHRHEKLLDTYKSYFGGFTCVAFSPDGKYILTGGQDDLVTIWQFRKGIVARCLGHSSWVTSVAFDPHLCTDRSYRFASVGDDTRICLWDFALPTLHRPKMSTSTMRRSRQDLQERRSDRPDSVHPVLSRSEVVSMPPFMSKSIHNDPLNSVTFRDDSVVTTDKQGTIKIWLRPHPVQ</sequence>
<dbReference type="SMART" id="SM00320">
    <property type="entry name" value="WD40"/>
    <property type="match status" value="5"/>
</dbReference>
<dbReference type="InterPro" id="IPR051362">
    <property type="entry name" value="WD_repeat_creC_regulators"/>
</dbReference>
<keyword evidence="2" id="KW-0677">Repeat</keyword>
<evidence type="ECO:0000256" key="2">
    <source>
        <dbReference type="ARBA" id="ARBA00022737"/>
    </source>
</evidence>
<dbReference type="AlphaFoldDB" id="A0A0L0HPZ8"/>
<dbReference type="GO" id="GO:0045013">
    <property type="term" value="P:carbon catabolite repression of transcription"/>
    <property type="evidence" value="ECO:0007669"/>
    <property type="project" value="TreeGrafter"/>
</dbReference>
<keyword evidence="6" id="KW-1185">Reference proteome</keyword>
<dbReference type="OMA" id="MCVCWSP"/>
<dbReference type="GeneID" id="27684680"/>
<feature type="repeat" description="WD" evidence="3">
    <location>
        <begin position="318"/>
        <end position="354"/>
    </location>
</feature>
<dbReference type="SUPFAM" id="SSF50978">
    <property type="entry name" value="WD40 repeat-like"/>
    <property type="match status" value="1"/>
</dbReference>
<dbReference type="Pfam" id="PF00400">
    <property type="entry name" value="WD40"/>
    <property type="match status" value="3"/>
</dbReference>
<evidence type="ECO:0000313" key="5">
    <source>
        <dbReference type="EMBL" id="KND03501.1"/>
    </source>
</evidence>
<accession>A0A0L0HPZ8</accession>
<dbReference type="VEuPathDB" id="FungiDB:SPPG_00985"/>
<reference evidence="5 6" key="1">
    <citation type="submission" date="2009-08" db="EMBL/GenBank/DDBJ databases">
        <title>The Genome Sequence of Spizellomyces punctatus strain DAOM BR117.</title>
        <authorList>
            <consortium name="The Broad Institute Genome Sequencing Platform"/>
            <person name="Russ C."/>
            <person name="Cuomo C."/>
            <person name="Shea T."/>
            <person name="Young S.K."/>
            <person name="Zeng Q."/>
            <person name="Koehrsen M."/>
            <person name="Haas B."/>
            <person name="Borodovsky M."/>
            <person name="Guigo R."/>
            <person name="Alvarado L."/>
            <person name="Berlin A."/>
            <person name="Bochicchio J."/>
            <person name="Borenstein D."/>
            <person name="Chapman S."/>
            <person name="Chen Z."/>
            <person name="Engels R."/>
            <person name="Freedman E."/>
            <person name="Gellesch M."/>
            <person name="Goldberg J."/>
            <person name="Griggs A."/>
            <person name="Gujja S."/>
            <person name="Heiman D."/>
            <person name="Hepburn T."/>
            <person name="Howarth C."/>
            <person name="Jen D."/>
            <person name="Larson L."/>
            <person name="Lewis B."/>
            <person name="Mehta T."/>
            <person name="Park D."/>
            <person name="Pearson M."/>
            <person name="Roberts A."/>
            <person name="Saif S."/>
            <person name="Shenoy N."/>
            <person name="Sisk P."/>
            <person name="Stolte C."/>
            <person name="Sykes S."/>
            <person name="Thomson T."/>
            <person name="Walk T."/>
            <person name="White J."/>
            <person name="Yandava C."/>
            <person name="Burger G."/>
            <person name="Gray M.W."/>
            <person name="Holland P.W.H."/>
            <person name="King N."/>
            <person name="Lang F.B.F."/>
            <person name="Roger A.J."/>
            <person name="Ruiz-Trillo I."/>
            <person name="Lander E."/>
            <person name="Nusbaum C."/>
        </authorList>
    </citation>
    <scope>NUCLEOTIDE SEQUENCE [LARGE SCALE GENOMIC DNA]</scope>
    <source>
        <strain evidence="5 6">DAOM BR117</strain>
    </source>
</reference>
<name>A0A0L0HPZ8_SPIPD</name>
<dbReference type="GO" id="GO:0051286">
    <property type="term" value="C:cell tip"/>
    <property type="evidence" value="ECO:0007669"/>
    <property type="project" value="TreeGrafter"/>
</dbReference>
<evidence type="ECO:0000256" key="1">
    <source>
        <dbReference type="ARBA" id="ARBA00022574"/>
    </source>
</evidence>
<dbReference type="FunCoup" id="A0A0L0HPZ8">
    <property type="interactions" value="79"/>
</dbReference>
<dbReference type="eggNOG" id="KOG2394">
    <property type="taxonomic scope" value="Eukaryota"/>
</dbReference>
<organism evidence="5 6">
    <name type="scientific">Spizellomyces punctatus (strain DAOM BR117)</name>
    <dbReference type="NCBI Taxonomy" id="645134"/>
    <lineage>
        <taxon>Eukaryota</taxon>
        <taxon>Fungi</taxon>
        <taxon>Fungi incertae sedis</taxon>
        <taxon>Chytridiomycota</taxon>
        <taxon>Chytridiomycota incertae sedis</taxon>
        <taxon>Chytridiomycetes</taxon>
        <taxon>Spizellomycetales</taxon>
        <taxon>Spizellomycetaceae</taxon>
        <taxon>Spizellomyces</taxon>
    </lineage>
</organism>
<dbReference type="GO" id="GO:0005634">
    <property type="term" value="C:nucleus"/>
    <property type="evidence" value="ECO:0007669"/>
    <property type="project" value="TreeGrafter"/>
</dbReference>
<dbReference type="Gene3D" id="2.130.10.10">
    <property type="entry name" value="YVTN repeat-like/Quinoprotein amine dehydrogenase"/>
    <property type="match status" value="1"/>
</dbReference>
<dbReference type="InterPro" id="IPR001680">
    <property type="entry name" value="WD40_rpt"/>
</dbReference>
<evidence type="ECO:0000256" key="3">
    <source>
        <dbReference type="PROSITE-ProRule" id="PRU00221"/>
    </source>
</evidence>
<dbReference type="PROSITE" id="PS50082">
    <property type="entry name" value="WD_REPEATS_2"/>
    <property type="match status" value="2"/>
</dbReference>
<dbReference type="PROSITE" id="PS50294">
    <property type="entry name" value="WD_REPEATS_REGION"/>
    <property type="match status" value="1"/>
</dbReference>
<feature type="repeat" description="WD" evidence="3">
    <location>
        <begin position="359"/>
        <end position="396"/>
    </location>
</feature>
<dbReference type="EMBL" id="KQ257451">
    <property type="protein sequence ID" value="KND03501.1"/>
    <property type="molecule type" value="Genomic_DNA"/>
</dbReference>
<feature type="region of interest" description="Disordered" evidence="4">
    <location>
        <begin position="408"/>
        <end position="433"/>
    </location>
</feature>
<proteinExistence type="predicted"/>
<dbReference type="InParanoid" id="A0A0L0HPZ8"/>
<dbReference type="PANTHER" id="PTHR14107">
    <property type="entry name" value="WD REPEAT PROTEIN"/>
    <property type="match status" value="1"/>
</dbReference>
<dbReference type="STRING" id="645134.A0A0L0HPZ8"/>
<dbReference type="InterPro" id="IPR036322">
    <property type="entry name" value="WD40_repeat_dom_sf"/>
</dbReference>
<feature type="compositionally biased region" description="Basic and acidic residues" evidence="4">
    <location>
        <begin position="415"/>
        <end position="429"/>
    </location>
</feature>
<dbReference type="OrthoDB" id="3367at2759"/>
<feature type="region of interest" description="Disordered" evidence="4">
    <location>
        <begin position="240"/>
        <end position="263"/>
    </location>
</feature>
<dbReference type="Proteomes" id="UP000053201">
    <property type="component" value="Unassembled WGS sequence"/>
</dbReference>
<dbReference type="RefSeq" id="XP_016611540.1">
    <property type="nucleotide sequence ID" value="XM_016749309.1"/>
</dbReference>
<dbReference type="InterPro" id="IPR015943">
    <property type="entry name" value="WD40/YVTN_repeat-like_dom_sf"/>
</dbReference>
<gene>
    <name evidence="5" type="ORF">SPPG_00985</name>
</gene>
<evidence type="ECO:0000313" key="6">
    <source>
        <dbReference type="Proteomes" id="UP000053201"/>
    </source>
</evidence>
<dbReference type="GO" id="GO:0032153">
    <property type="term" value="C:cell division site"/>
    <property type="evidence" value="ECO:0007669"/>
    <property type="project" value="TreeGrafter"/>
</dbReference>
<evidence type="ECO:0000256" key="4">
    <source>
        <dbReference type="SAM" id="MobiDB-lite"/>
    </source>
</evidence>